<dbReference type="PANTHER" id="PTHR43433">
    <property type="entry name" value="HYDROLASE, ALPHA/BETA FOLD FAMILY PROTEIN"/>
    <property type="match status" value="1"/>
</dbReference>
<sequence>MPKKNSFEIPNSIIRTGQFLQLFSNKLAASFAIKLFTTPPQFKIPEREVMMRKSAKNILVTIPEIKKDVNVYEYGFSKTKVLLVHGWAGRGTQLYEIADKLLENGMMVISFDLPAHGLSSGKTTNMLESIATIKYINEKFGPFEAAIGHSFGGISLINSSTDNSFFKKMVIIGTAGSNNKILDVFVQKLKLNPKVAEHMKKQIKSSFKVDMESLSAIENAKKVNIPTLVVHDTQDKDVNVSSAYKIRQNLSKGELLITKNLGHRKILRDHKIISKIISFLKEH</sequence>
<dbReference type="InterPro" id="IPR050471">
    <property type="entry name" value="AB_hydrolase"/>
</dbReference>
<dbReference type="RefSeq" id="WP_123896078.1">
    <property type="nucleotide sequence ID" value="NZ_RPFJ01000002.1"/>
</dbReference>
<dbReference type="AlphaFoldDB" id="A0A3N4P0D9"/>
<dbReference type="InterPro" id="IPR029058">
    <property type="entry name" value="AB_hydrolase_fold"/>
</dbReference>
<dbReference type="PANTHER" id="PTHR43433:SF10">
    <property type="entry name" value="AB HYDROLASE-1 DOMAIN-CONTAINING PROTEIN"/>
    <property type="match status" value="1"/>
</dbReference>
<reference evidence="2 3" key="1">
    <citation type="submission" date="2018-11" db="EMBL/GenBank/DDBJ databases">
        <title>Aureibaculum marinum gen. nov., sp. nov., a member of the family Flavobacteriaceae isolated from the Bohai Sea.</title>
        <authorList>
            <person name="Ji X."/>
        </authorList>
    </citation>
    <scope>NUCLEOTIDE SEQUENCE [LARGE SCALE GENOMIC DNA]</scope>
    <source>
        <strain evidence="2 3">BH-SD17</strain>
    </source>
</reference>
<dbReference type="OrthoDB" id="9785847at2"/>
<dbReference type="EMBL" id="RPFJ01000002">
    <property type="protein sequence ID" value="RPD99918.1"/>
    <property type="molecule type" value="Genomic_DNA"/>
</dbReference>
<dbReference type="Proteomes" id="UP000270856">
    <property type="component" value="Unassembled WGS sequence"/>
</dbReference>
<keyword evidence="3" id="KW-1185">Reference proteome</keyword>
<comment type="caution">
    <text evidence="2">The sequence shown here is derived from an EMBL/GenBank/DDBJ whole genome shotgun (WGS) entry which is preliminary data.</text>
</comment>
<protein>
    <submittedName>
        <fullName evidence="2">Alpha/beta fold hydrolase</fullName>
    </submittedName>
</protein>
<name>A0A3N4P0D9_9FLAO</name>
<evidence type="ECO:0000313" key="3">
    <source>
        <dbReference type="Proteomes" id="UP000270856"/>
    </source>
</evidence>
<feature type="domain" description="AB hydrolase-1" evidence="1">
    <location>
        <begin position="81"/>
        <end position="186"/>
    </location>
</feature>
<keyword evidence="2" id="KW-0378">Hydrolase</keyword>
<accession>A0A3N4P0D9</accession>
<gene>
    <name evidence="2" type="ORF">EGM88_01235</name>
</gene>
<evidence type="ECO:0000259" key="1">
    <source>
        <dbReference type="Pfam" id="PF00561"/>
    </source>
</evidence>
<dbReference type="GO" id="GO:0016787">
    <property type="term" value="F:hydrolase activity"/>
    <property type="evidence" value="ECO:0007669"/>
    <property type="project" value="UniProtKB-KW"/>
</dbReference>
<dbReference type="Gene3D" id="3.40.50.1820">
    <property type="entry name" value="alpha/beta hydrolase"/>
    <property type="match status" value="1"/>
</dbReference>
<dbReference type="InterPro" id="IPR000073">
    <property type="entry name" value="AB_hydrolase_1"/>
</dbReference>
<organism evidence="2 3">
    <name type="scientific">Aureibaculum marinum</name>
    <dbReference type="NCBI Taxonomy" id="2487930"/>
    <lineage>
        <taxon>Bacteria</taxon>
        <taxon>Pseudomonadati</taxon>
        <taxon>Bacteroidota</taxon>
        <taxon>Flavobacteriia</taxon>
        <taxon>Flavobacteriales</taxon>
        <taxon>Flavobacteriaceae</taxon>
        <taxon>Aureibaculum</taxon>
    </lineage>
</organism>
<dbReference type="Pfam" id="PF00561">
    <property type="entry name" value="Abhydrolase_1"/>
    <property type="match status" value="1"/>
</dbReference>
<dbReference type="SUPFAM" id="SSF53474">
    <property type="entry name" value="alpha/beta-Hydrolases"/>
    <property type="match status" value="1"/>
</dbReference>
<evidence type="ECO:0000313" key="2">
    <source>
        <dbReference type="EMBL" id="RPD99918.1"/>
    </source>
</evidence>
<proteinExistence type="predicted"/>